<accession>A0AAD9LHH7</accession>
<evidence type="ECO:0000313" key="1">
    <source>
        <dbReference type="EMBL" id="KAK1935574.1"/>
    </source>
</evidence>
<evidence type="ECO:0000313" key="2">
    <source>
        <dbReference type="Proteomes" id="UP001259832"/>
    </source>
</evidence>
<organism evidence="1 2">
    <name type="scientific">Phytophthora citrophthora</name>
    <dbReference type="NCBI Taxonomy" id="4793"/>
    <lineage>
        <taxon>Eukaryota</taxon>
        <taxon>Sar</taxon>
        <taxon>Stramenopiles</taxon>
        <taxon>Oomycota</taxon>
        <taxon>Peronosporomycetes</taxon>
        <taxon>Peronosporales</taxon>
        <taxon>Peronosporaceae</taxon>
        <taxon>Phytophthora</taxon>
    </lineage>
</organism>
<dbReference type="AlphaFoldDB" id="A0AAD9LHH7"/>
<keyword evidence="2" id="KW-1185">Reference proteome</keyword>
<comment type="caution">
    <text evidence="1">The sequence shown here is derived from an EMBL/GenBank/DDBJ whole genome shotgun (WGS) entry which is preliminary data.</text>
</comment>
<protein>
    <submittedName>
        <fullName evidence="1">Uncharacterized protein</fullName>
    </submittedName>
</protein>
<name>A0AAD9LHH7_9STRA</name>
<reference evidence="1" key="1">
    <citation type="submission" date="2023-08" db="EMBL/GenBank/DDBJ databases">
        <title>Reference Genome Resource for the Citrus Pathogen Phytophthora citrophthora.</title>
        <authorList>
            <person name="Moller H."/>
            <person name="Coetzee B."/>
            <person name="Rose L.J."/>
            <person name="Van Niekerk J.M."/>
        </authorList>
    </citation>
    <scope>NUCLEOTIDE SEQUENCE</scope>
    <source>
        <strain evidence="1">STE-U-9442</strain>
    </source>
</reference>
<dbReference type="EMBL" id="JASMQC010000022">
    <property type="protein sequence ID" value="KAK1935574.1"/>
    <property type="molecule type" value="Genomic_DNA"/>
</dbReference>
<dbReference type="Proteomes" id="UP001259832">
    <property type="component" value="Unassembled WGS sequence"/>
</dbReference>
<proteinExistence type="predicted"/>
<gene>
    <name evidence="1" type="ORF">P3T76_010269</name>
</gene>
<sequence length="208" mass="23514">MKVYQAAQLIQGDRVMEDAKVLETSDGSSVLQLRSINLHPFTLKTVLRAMWRALEDQTSLRDQECLDIGLKRGKASRVVVLKREILLRGSDAGEDDTPCVSGTIRVVLKQFLEPGREIHVWDAFGDWPSDVSTREYGWGVIDAIKVKTTNFTIVKNCVFMTSSRISEESTNGTSAQHVVARMYQQIMQDRQRVVENALLEQVVNKCKE</sequence>